<dbReference type="RefSeq" id="WP_255227055.1">
    <property type="nucleotide sequence ID" value="NZ_JAJEKE010000005.1"/>
</dbReference>
<accession>A0ABT1NEE1</accession>
<dbReference type="PROSITE" id="PS51273">
    <property type="entry name" value="GATASE_TYPE_1"/>
    <property type="match status" value="1"/>
</dbReference>
<keyword evidence="1" id="KW-0378">Hydrolase</keyword>
<dbReference type="Proteomes" id="UP001651880">
    <property type="component" value="Unassembled WGS sequence"/>
</dbReference>
<evidence type="ECO:0000313" key="1">
    <source>
        <dbReference type="EMBL" id="MCQ1529434.1"/>
    </source>
</evidence>
<dbReference type="EMBL" id="JAJEKE010000005">
    <property type="protein sequence ID" value="MCQ1529434.1"/>
    <property type="molecule type" value="Genomic_DNA"/>
</dbReference>
<protein>
    <submittedName>
        <fullName evidence="1">Gamma-glutamyl-gamma-aminobutyrate hydrolase family protein</fullName>
    </submittedName>
</protein>
<dbReference type="PANTHER" id="PTHR43235">
    <property type="entry name" value="GLUTAMINE AMIDOTRANSFERASE PB2B2.05-RELATED"/>
    <property type="match status" value="1"/>
</dbReference>
<reference evidence="1 2" key="1">
    <citation type="submission" date="2021-10" db="EMBL/GenBank/DDBJ databases">
        <title>Lutispora strain m25 sp. nov., a thermophilic, non-spore-forming bacterium isolated from a lab-scale methanogenic bioreactor digesting anaerobic sludge.</title>
        <authorList>
            <person name="El Houari A."/>
            <person name="Mcdonald J."/>
        </authorList>
    </citation>
    <scope>NUCLEOTIDE SEQUENCE [LARGE SCALE GENOMIC DNA]</scope>
    <source>
        <strain evidence="2">m25</strain>
    </source>
</reference>
<keyword evidence="2" id="KW-1185">Reference proteome</keyword>
<evidence type="ECO:0000313" key="2">
    <source>
        <dbReference type="Proteomes" id="UP001651880"/>
    </source>
</evidence>
<dbReference type="CDD" id="cd01745">
    <property type="entry name" value="GATase1_2"/>
    <property type="match status" value="1"/>
</dbReference>
<name>A0ABT1NEE1_9FIRM</name>
<dbReference type="Gene3D" id="3.40.50.880">
    <property type="match status" value="1"/>
</dbReference>
<comment type="caution">
    <text evidence="1">The sequence shown here is derived from an EMBL/GenBank/DDBJ whole genome shotgun (WGS) entry which is preliminary data.</text>
</comment>
<dbReference type="InterPro" id="IPR044668">
    <property type="entry name" value="PuuD-like"/>
</dbReference>
<proteinExistence type="predicted"/>
<organism evidence="1 2">
    <name type="scientific">Lutispora saccharofermentans</name>
    <dbReference type="NCBI Taxonomy" id="3024236"/>
    <lineage>
        <taxon>Bacteria</taxon>
        <taxon>Bacillati</taxon>
        <taxon>Bacillota</taxon>
        <taxon>Clostridia</taxon>
        <taxon>Lutisporales</taxon>
        <taxon>Lutisporaceae</taxon>
        <taxon>Lutispora</taxon>
    </lineage>
</organism>
<dbReference type="Pfam" id="PF07722">
    <property type="entry name" value="Peptidase_C26"/>
    <property type="match status" value="1"/>
</dbReference>
<sequence length="233" mass="25861">MIGLTTFIESKGTSRYSSLCYTYIDAIIRAGGIPVLIPITEDKECLLKYADAIDGIIFTGGEDVSPLYFGENPIKEIGSISCERDACEMFLFKEAYDLDMPILGICRGSQLINVALGGSLYQDINAQLKDSLGHSPESGPSDQVYHMVKIEKDSKLYNIFENDTIAINSFHHQSVKELGKGLKAAAFSYDGIIEATESLEKDFVVGIQWHPEALAPKHPIFMKLFEEFISQCR</sequence>
<dbReference type="GO" id="GO:0016787">
    <property type="term" value="F:hydrolase activity"/>
    <property type="evidence" value="ECO:0007669"/>
    <property type="project" value="UniProtKB-KW"/>
</dbReference>
<dbReference type="PANTHER" id="PTHR43235:SF1">
    <property type="entry name" value="GLUTAMINE AMIDOTRANSFERASE PB2B2.05-RELATED"/>
    <property type="match status" value="1"/>
</dbReference>
<gene>
    <name evidence="1" type="ORF">LJD61_07685</name>
</gene>
<dbReference type="InterPro" id="IPR011697">
    <property type="entry name" value="Peptidase_C26"/>
</dbReference>
<dbReference type="InterPro" id="IPR029062">
    <property type="entry name" value="Class_I_gatase-like"/>
</dbReference>
<dbReference type="SUPFAM" id="SSF52317">
    <property type="entry name" value="Class I glutamine amidotransferase-like"/>
    <property type="match status" value="1"/>
</dbReference>